<dbReference type="GO" id="GO:0042834">
    <property type="term" value="F:peptidoglycan binding"/>
    <property type="evidence" value="ECO:0007669"/>
    <property type="project" value="InterPro"/>
</dbReference>
<dbReference type="SUPFAM" id="SSF110997">
    <property type="entry name" value="Sporulation related repeat"/>
    <property type="match status" value="1"/>
</dbReference>
<dbReference type="AlphaFoldDB" id="A0A023DFL9"/>
<evidence type="ECO:0000259" key="1">
    <source>
        <dbReference type="Pfam" id="PF05036"/>
    </source>
</evidence>
<feature type="domain" description="SPOR" evidence="1">
    <location>
        <begin position="16"/>
        <end position="46"/>
    </location>
</feature>
<reference evidence="2 3" key="1">
    <citation type="submission" date="2014-04" db="EMBL/GenBank/DDBJ databases">
        <title>Whole genome shotgun sequence of Geobacillus caldoxylosilyticus NBRC 107762.</title>
        <authorList>
            <person name="Hosoyama A."/>
            <person name="Hosoyama Y."/>
            <person name="Katano-Makiyama Y."/>
            <person name="Tsuchikane K."/>
            <person name="Ohji S."/>
            <person name="Ichikawa N."/>
            <person name="Yamazoe A."/>
            <person name="Fujita N."/>
        </authorList>
    </citation>
    <scope>NUCLEOTIDE SEQUENCE [LARGE SCALE GENOMIC DNA]</scope>
    <source>
        <strain evidence="2 3">NBRC 107762</strain>
    </source>
</reference>
<dbReference type="Proteomes" id="UP000023561">
    <property type="component" value="Unassembled WGS sequence"/>
</dbReference>
<keyword evidence="3" id="KW-1185">Reference proteome</keyword>
<proteinExistence type="predicted"/>
<evidence type="ECO:0000313" key="2">
    <source>
        <dbReference type="EMBL" id="GAJ40018.1"/>
    </source>
</evidence>
<dbReference type="Gene3D" id="3.30.70.1070">
    <property type="entry name" value="Sporulation related repeat"/>
    <property type="match status" value="1"/>
</dbReference>
<evidence type="ECO:0000313" key="3">
    <source>
        <dbReference type="Proteomes" id="UP000023561"/>
    </source>
</evidence>
<dbReference type="Pfam" id="PF05036">
    <property type="entry name" value="SPOR"/>
    <property type="match status" value="1"/>
</dbReference>
<protein>
    <recommendedName>
        <fullName evidence="1">SPOR domain-containing protein</fullName>
    </recommendedName>
</protein>
<dbReference type="InterPro" id="IPR036680">
    <property type="entry name" value="SPOR-like_sf"/>
</dbReference>
<name>A0A023DFL9_9BACL</name>
<sequence>MGSKEDVQPKEKSSDGKLYRVQVEAFAERGNGERLAEELKKKGYPTIIV</sequence>
<accession>A0A023DFL9</accession>
<dbReference type="InterPro" id="IPR007730">
    <property type="entry name" value="SPOR-like_dom"/>
</dbReference>
<gene>
    <name evidence="2" type="ORF">GCA01S_031_00240</name>
</gene>
<comment type="caution">
    <text evidence="2">The sequence shown here is derived from an EMBL/GenBank/DDBJ whole genome shotgun (WGS) entry which is preliminary data.</text>
</comment>
<organism evidence="2 3">
    <name type="scientific">Parageobacillus caldoxylosilyticus NBRC 107762</name>
    <dbReference type="NCBI Taxonomy" id="1220594"/>
    <lineage>
        <taxon>Bacteria</taxon>
        <taxon>Bacillati</taxon>
        <taxon>Bacillota</taxon>
        <taxon>Bacilli</taxon>
        <taxon>Bacillales</taxon>
        <taxon>Anoxybacillaceae</taxon>
        <taxon>Saccharococcus</taxon>
    </lineage>
</organism>
<dbReference type="EMBL" id="BAWO01000031">
    <property type="protein sequence ID" value="GAJ40018.1"/>
    <property type="molecule type" value="Genomic_DNA"/>
</dbReference>